<dbReference type="EMBL" id="JAWQEG010005728">
    <property type="protein sequence ID" value="KAK3856996.1"/>
    <property type="molecule type" value="Genomic_DNA"/>
</dbReference>
<reference evidence="1" key="1">
    <citation type="submission" date="2023-10" db="EMBL/GenBank/DDBJ databases">
        <title>Genome assemblies of two species of porcelain crab, Petrolisthes cinctipes and Petrolisthes manimaculis (Anomura: Porcellanidae).</title>
        <authorList>
            <person name="Angst P."/>
        </authorList>
    </citation>
    <scope>NUCLEOTIDE SEQUENCE</scope>
    <source>
        <strain evidence="1">PB745_01</strain>
        <tissue evidence="1">Gill</tissue>
    </source>
</reference>
<keyword evidence="2" id="KW-1185">Reference proteome</keyword>
<evidence type="ECO:0000313" key="2">
    <source>
        <dbReference type="Proteomes" id="UP001286313"/>
    </source>
</evidence>
<comment type="caution">
    <text evidence="1">The sequence shown here is derived from an EMBL/GenBank/DDBJ whole genome shotgun (WGS) entry which is preliminary data.</text>
</comment>
<organism evidence="1 2">
    <name type="scientific">Petrolisthes cinctipes</name>
    <name type="common">Flat porcelain crab</name>
    <dbReference type="NCBI Taxonomy" id="88211"/>
    <lineage>
        <taxon>Eukaryota</taxon>
        <taxon>Metazoa</taxon>
        <taxon>Ecdysozoa</taxon>
        <taxon>Arthropoda</taxon>
        <taxon>Crustacea</taxon>
        <taxon>Multicrustacea</taxon>
        <taxon>Malacostraca</taxon>
        <taxon>Eumalacostraca</taxon>
        <taxon>Eucarida</taxon>
        <taxon>Decapoda</taxon>
        <taxon>Pleocyemata</taxon>
        <taxon>Anomura</taxon>
        <taxon>Galatheoidea</taxon>
        <taxon>Porcellanidae</taxon>
        <taxon>Petrolisthes</taxon>
    </lineage>
</organism>
<dbReference type="Proteomes" id="UP001286313">
    <property type="component" value="Unassembled WGS sequence"/>
</dbReference>
<gene>
    <name evidence="1" type="ORF">Pcinc_036726</name>
</gene>
<dbReference type="AlphaFoldDB" id="A0AAE1BU89"/>
<proteinExistence type="predicted"/>
<protein>
    <submittedName>
        <fullName evidence="1">Uncharacterized protein</fullName>
    </submittedName>
</protein>
<sequence length="83" mass="9360">MKPEENHGRQTSLSLSSAQRRADVSSLCYTSHCLQYHVYKNDVYKVDLLGTVPWKTSDESEGVAYLPAPWPASQAALFLHQNH</sequence>
<name>A0AAE1BU89_PETCI</name>
<accession>A0AAE1BU89</accession>
<evidence type="ECO:0000313" key="1">
    <source>
        <dbReference type="EMBL" id="KAK3856996.1"/>
    </source>
</evidence>